<feature type="transmembrane region" description="Helical" evidence="2">
    <location>
        <begin position="317"/>
        <end position="338"/>
    </location>
</feature>
<feature type="transmembrane region" description="Helical" evidence="2">
    <location>
        <begin position="419"/>
        <end position="441"/>
    </location>
</feature>
<feature type="transmembrane region" description="Helical" evidence="2">
    <location>
        <begin position="251"/>
        <end position="271"/>
    </location>
</feature>
<reference evidence="4 5" key="1">
    <citation type="journal article" date="2015" name="Plant Cell">
        <title>Oil accumulation by the oleaginous diatom Fistulifera solaris as revealed by the genome and transcriptome.</title>
        <authorList>
            <person name="Tanaka T."/>
            <person name="Maeda Y."/>
            <person name="Veluchamy A."/>
            <person name="Tanaka M."/>
            <person name="Abida H."/>
            <person name="Marechal E."/>
            <person name="Bowler C."/>
            <person name="Muto M."/>
            <person name="Sunaga Y."/>
            <person name="Tanaka M."/>
            <person name="Yoshino T."/>
            <person name="Taniguchi T."/>
            <person name="Fukuda Y."/>
            <person name="Nemoto M."/>
            <person name="Matsumoto M."/>
            <person name="Wong P.S."/>
            <person name="Aburatani S."/>
            <person name="Fujibuchi W."/>
        </authorList>
    </citation>
    <scope>NUCLEOTIDE SEQUENCE [LARGE SCALE GENOMIC DNA]</scope>
    <source>
        <strain evidence="4 5">JPCC DA0580</strain>
    </source>
</reference>
<feature type="transmembrane region" description="Helical" evidence="2">
    <location>
        <begin position="350"/>
        <end position="371"/>
    </location>
</feature>
<keyword evidence="2" id="KW-0812">Transmembrane</keyword>
<dbReference type="EMBL" id="BDSP01000080">
    <property type="protein sequence ID" value="GAX14513.1"/>
    <property type="molecule type" value="Genomic_DNA"/>
</dbReference>
<dbReference type="AlphaFoldDB" id="A0A1Z5JKH0"/>
<evidence type="ECO:0000256" key="1">
    <source>
        <dbReference type="SAM" id="MobiDB-lite"/>
    </source>
</evidence>
<comment type="caution">
    <text evidence="4">The sequence shown here is derived from an EMBL/GenBank/DDBJ whole genome shotgun (WGS) entry which is preliminary data.</text>
</comment>
<dbReference type="Pfam" id="PF01740">
    <property type="entry name" value="STAS"/>
    <property type="match status" value="1"/>
</dbReference>
<keyword evidence="2" id="KW-1133">Transmembrane helix</keyword>
<keyword evidence="2" id="KW-0472">Membrane</keyword>
<dbReference type="PROSITE" id="PS50801">
    <property type="entry name" value="STAS"/>
    <property type="match status" value="1"/>
</dbReference>
<organism evidence="4 5">
    <name type="scientific">Fistulifera solaris</name>
    <name type="common">Oleaginous diatom</name>
    <dbReference type="NCBI Taxonomy" id="1519565"/>
    <lineage>
        <taxon>Eukaryota</taxon>
        <taxon>Sar</taxon>
        <taxon>Stramenopiles</taxon>
        <taxon>Ochrophyta</taxon>
        <taxon>Bacillariophyta</taxon>
        <taxon>Bacillariophyceae</taxon>
        <taxon>Bacillariophycidae</taxon>
        <taxon>Naviculales</taxon>
        <taxon>Naviculaceae</taxon>
        <taxon>Fistulifera</taxon>
    </lineage>
</organism>
<accession>A0A1Z5JKH0</accession>
<evidence type="ECO:0000313" key="5">
    <source>
        <dbReference type="Proteomes" id="UP000198406"/>
    </source>
</evidence>
<feature type="domain" description="STAS" evidence="3">
    <location>
        <begin position="752"/>
        <end position="869"/>
    </location>
</feature>
<feature type="transmembrane region" description="Helical" evidence="2">
    <location>
        <begin position="650"/>
        <end position="668"/>
    </location>
</feature>
<keyword evidence="5" id="KW-1185">Reference proteome</keyword>
<dbReference type="InterPro" id="IPR002645">
    <property type="entry name" value="STAS_dom"/>
</dbReference>
<gene>
    <name evidence="4" type="ORF">FisN_11Hh024</name>
</gene>
<dbReference type="Gene3D" id="3.30.750.24">
    <property type="entry name" value="STAS domain"/>
    <property type="match status" value="1"/>
</dbReference>
<evidence type="ECO:0000313" key="4">
    <source>
        <dbReference type="EMBL" id="GAX14513.1"/>
    </source>
</evidence>
<feature type="transmembrane region" description="Helical" evidence="2">
    <location>
        <begin position="688"/>
        <end position="715"/>
    </location>
</feature>
<dbReference type="Proteomes" id="UP000198406">
    <property type="component" value="Unassembled WGS sequence"/>
</dbReference>
<dbReference type="SUPFAM" id="SSF52091">
    <property type="entry name" value="SpoIIaa-like"/>
    <property type="match status" value="1"/>
</dbReference>
<protein>
    <recommendedName>
        <fullName evidence="3">STAS domain-containing protein</fullName>
    </recommendedName>
</protein>
<dbReference type="PANTHER" id="PTHR43310:SF2">
    <property type="entry name" value="SLC26A_SULP TRANSPORTER DOMAIN-CONTAINING PROTEIN"/>
    <property type="match status" value="1"/>
</dbReference>
<dbReference type="InterPro" id="IPR036513">
    <property type="entry name" value="STAS_dom_sf"/>
</dbReference>
<sequence length="1006" mass="110776">MTSDRVSEETEVPDAAAALLGLFHPPPSPGTPISVPRPTAAAHDTELDKFSLAGDETPVTRVRSLIHDTSNYMTMDDPLGTKSDVVTEESPQQFSGAAVPRMTSQMKKPLDAKALLTSTEECLFDEHMVIDRRLESTPLLSTSLKTGNSRNDGTPQTGIPENMSERTAFLPSIYEMPLEPRDTQRKVVTKHLSFAQMKDGLTSIGESMGQELFNPSTWVGSLMFVLFQIVFSLTMGAAITRPHATKSMLGLFTKVASLGIMAGGPIIFITLGGEIPALYPTVDLFSAPFLANIAVVVDEAISNDRLITSDQDTDQIFLTTFLTLTALSLFISGASLIASSAFRLANLGSFLPYPVLAGFFAAVGVMTWTLAFKIDANGRSVGDVIYSREWNLIQHCFLHHLPSVVVACVMKYLGPKHPFYVVGVLFSTILIFYATMFAFGLSRQDMIEKNWFWSEDDLIYKVTASSAEHTAWSPPVPLGWINAFFRGKLQWSALTKALDPTLSLAFLYLIRCSLHAAALKRNVSNIQRISRPQNAESPLSSVNPGRPRSFSETIDVEYNAAPSSSLPDVMTIEKAKPTNVSLEDIFLQYGISQFICAVVGSFAVIPAVNASSTMFELRAEHRAPQFGNLIILLLFYMNDFRLVAYIPKPAFSSLLVLGFIDMTWTWFVRSYFKTKNKTEWLVTPLIMILAFAVGVLQSVFFGLAMSTFLFVAALFRTGVVKYVANGITIRSTVERVAKDAKWLDQNGDFIQILVLQNYLFFGNASSILEYITPYFEVESQGLDPHLVSPIPQYLILDLTLVTGMDTSAVDVFADVLNICNNHKCKLFLSGVSRDLREVMTAGGLRSDPTLSSDRKLRFLSTLDGAVGKAEDLLLEHEGVANSVDDNTQFNGNGFAKALQLIDEQHGTNAATELSDLGDYVTILELDPSDILHEKHLGDRGLFFIEEGVMVSPPKEILRSIVGLDFSHQTDFSDAFSALKQAQISQQPEQEAKHFHGNSVLFTLQKG</sequence>
<feature type="compositionally biased region" description="Polar residues" evidence="1">
    <location>
        <begin position="142"/>
        <end position="159"/>
    </location>
</feature>
<dbReference type="OrthoDB" id="409725at2759"/>
<name>A0A1Z5JKH0_FISSO</name>
<feature type="transmembrane region" description="Helical" evidence="2">
    <location>
        <begin position="586"/>
        <end position="605"/>
    </location>
</feature>
<dbReference type="CDD" id="cd07042">
    <property type="entry name" value="STAS_SulP_like_sulfate_transporter"/>
    <property type="match status" value="1"/>
</dbReference>
<dbReference type="PANTHER" id="PTHR43310">
    <property type="entry name" value="SULFATE TRANSPORTER YBAR-RELATED"/>
    <property type="match status" value="1"/>
</dbReference>
<dbReference type="InParanoid" id="A0A1Z5JKH0"/>
<proteinExistence type="predicted"/>
<evidence type="ECO:0000259" key="3">
    <source>
        <dbReference type="PROSITE" id="PS50801"/>
    </source>
</evidence>
<feature type="transmembrane region" description="Helical" evidence="2">
    <location>
        <begin position="218"/>
        <end position="239"/>
    </location>
</feature>
<dbReference type="InterPro" id="IPR052706">
    <property type="entry name" value="Membrane-Transporter-like"/>
</dbReference>
<feature type="region of interest" description="Disordered" evidence="1">
    <location>
        <begin position="142"/>
        <end position="162"/>
    </location>
</feature>
<evidence type="ECO:0000256" key="2">
    <source>
        <dbReference type="SAM" id="Phobius"/>
    </source>
</evidence>